<dbReference type="Proteomes" id="UP000789941">
    <property type="component" value="Unassembled WGS sequence"/>
</dbReference>
<name>A0A5E4LM54_9ARCH</name>
<dbReference type="EMBL" id="CABMJJ010000006">
    <property type="protein sequence ID" value="VVC03110.1"/>
    <property type="molecule type" value="Genomic_DNA"/>
</dbReference>
<comment type="caution">
    <text evidence="2">The sequence shown here is derived from an EMBL/GenBank/DDBJ whole genome shotgun (WGS) entry which is preliminary data.</text>
</comment>
<evidence type="ECO:0000313" key="3">
    <source>
        <dbReference type="Proteomes" id="UP000789941"/>
    </source>
</evidence>
<evidence type="ECO:0000256" key="1">
    <source>
        <dbReference type="SAM" id="Phobius"/>
    </source>
</evidence>
<keyword evidence="1" id="KW-0812">Transmembrane</keyword>
<sequence length="99" mass="10359">MNYKGLALALFLMGLSFADLVIPADQPVCRLYGMIQILGTVAGILVAAYAGFTLASSHELTERNTAKALLGGVVIGLIIVWIAPILVKSLVNSAGICGW</sequence>
<keyword evidence="1" id="KW-1133">Transmembrane helix</keyword>
<feature type="transmembrane region" description="Helical" evidence="1">
    <location>
        <begin position="68"/>
        <end position="87"/>
    </location>
</feature>
<organism evidence="2 3">
    <name type="scientific">Candidatus Bilamarchaeum dharawalense</name>
    <dbReference type="NCBI Taxonomy" id="2885759"/>
    <lineage>
        <taxon>Archaea</taxon>
        <taxon>Candidatus Micrarchaeota</taxon>
        <taxon>Candidatus Micrarchaeia</taxon>
        <taxon>Candidatus Anstonellales</taxon>
        <taxon>Candidatus Bilamarchaeaceae</taxon>
        <taxon>Candidatus Bilamarchaeum</taxon>
    </lineage>
</organism>
<dbReference type="InterPro" id="IPR007039">
    <property type="entry name" value="TrbC/VirB2"/>
</dbReference>
<evidence type="ECO:0000313" key="2">
    <source>
        <dbReference type="EMBL" id="VVC03110.1"/>
    </source>
</evidence>
<proteinExistence type="predicted"/>
<feature type="transmembrane region" description="Helical" evidence="1">
    <location>
        <begin position="34"/>
        <end position="56"/>
    </location>
</feature>
<protein>
    <submittedName>
        <fullName evidence="2">TrbC/VIRB2 family protein</fullName>
    </submittedName>
</protein>
<dbReference type="Pfam" id="PF04956">
    <property type="entry name" value="TrbC"/>
    <property type="match status" value="1"/>
</dbReference>
<gene>
    <name evidence="2" type="ORF">LFW2832_00184</name>
</gene>
<reference evidence="2 3" key="1">
    <citation type="submission" date="2019-08" db="EMBL/GenBank/DDBJ databases">
        <authorList>
            <person name="Vazquez-Campos X."/>
        </authorList>
    </citation>
    <scope>NUCLEOTIDE SEQUENCE [LARGE SCALE GENOMIC DNA]</scope>
    <source>
        <strain evidence="2">LFW-283_2</strain>
    </source>
</reference>
<dbReference type="AlphaFoldDB" id="A0A5E4LM54"/>
<keyword evidence="1" id="KW-0472">Membrane</keyword>
<accession>A0A5E4LM54</accession>